<evidence type="ECO:0000313" key="7">
    <source>
        <dbReference type="Proteomes" id="UP000264006"/>
    </source>
</evidence>
<feature type="region of interest" description="Disordered" evidence="4">
    <location>
        <begin position="33"/>
        <end position="69"/>
    </location>
</feature>
<dbReference type="OrthoDB" id="9812682at2"/>
<dbReference type="PANTHER" id="PTHR43649">
    <property type="entry name" value="ARABINOSE-BINDING PROTEIN-RELATED"/>
    <property type="match status" value="1"/>
</dbReference>
<comment type="similarity">
    <text evidence="1">Belongs to the bacterial solute-binding protein 1 family.</text>
</comment>
<feature type="signal peptide" evidence="5">
    <location>
        <begin position="1"/>
        <end position="27"/>
    </location>
</feature>
<dbReference type="InterPro" id="IPR050490">
    <property type="entry name" value="Bact_solute-bd_prot1"/>
</dbReference>
<protein>
    <submittedName>
        <fullName evidence="6">Maltose/maltodextrin ABC transporter, substrate binding periplasmic protein MalE</fullName>
    </submittedName>
</protein>
<dbReference type="RefSeq" id="WP_114593723.1">
    <property type="nucleotide sequence ID" value="NZ_CP031165.1"/>
</dbReference>
<dbReference type="InterPro" id="IPR006059">
    <property type="entry name" value="SBP"/>
</dbReference>
<accession>A0A346Y513</accession>
<dbReference type="SUPFAM" id="SSF53850">
    <property type="entry name" value="Periplasmic binding protein-like II"/>
    <property type="match status" value="1"/>
</dbReference>
<dbReference type="Pfam" id="PF01547">
    <property type="entry name" value="SBP_bac_1"/>
    <property type="match status" value="1"/>
</dbReference>
<keyword evidence="2" id="KW-0813">Transport</keyword>
<keyword evidence="7" id="KW-1185">Reference proteome</keyword>
<evidence type="ECO:0000256" key="2">
    <source>
        <dbReference type="ARBA" id="ARBA00022448"/>
    </source>
</evidence>
<dbReference type="AlphaFoldDB" id="A0A346Y513"/>
<gene>
    <name evidence="6" type="ORF">DVS28_a4903</name>
</gene>
<sequence>MSTPSPARFRLLRLLALTVAIAMLAVACGGGGSSGEVDDASSDDTGADAADDDAADEDAADEDAADEDAAASDEELVLRMVWFEWAPATALEDFANEHYVDPNVSFEVETVPFGQWHDAIFTQFAAGETSFDIPILDSQFIGEAVTGNHITTLTDFANEHIELDAYPSNLLAAYAQYPVAADGQFDPDGDIHGLPLLADTWVLVYRKDLVGEEPPGSWEEMLEVAAQCQADNPGMAGLAFHGAPDYDTAGITLNQVIWVNGGEIWDGEGQVEGVINDETGLAAIDQLVNEMVPLAPEGVGTAFIGEVNAAINQGQACMGMNWVAGLEGMQDPANSTLGETEEEILEKLGFAELPDGAADVSPMGGMGMHVSAYSPNQQAALDFMEWFSGPEVQEMWAEAGGVPARTDALNSEAFLNARPWNQAFTDSVDSLKDFWAIPEFFQMIDVHSTQANAAITGTQDPADALNALAEQEQTILDGGI</sequence>
<proteinExistence type="inferred from homology"/>
<dbReference type="Proteomes" id="UP000264006">
    <property type="component" value="Chromosome"/>
</dbReference>
<evidence type="ECO:0000256" key="1">
    <source>
        <dbReference type="ARBA" id="ARBA00008520"/>
    </source>
</evidence>
<feature type="compositionally biased region" description="Acidic residues" evidence="4">
    <location>
        <begin position="36"/>
        <end position="69"/>
    </location>
</feature>
<reference evidence="6 7" key="1">
    <citation type="submission" date="2018-09" db="EMBL/GenBank/DDBJ databases">
        <title>Complete genome sequence of Euzebya sp. DY32-46 isolated from seawater of Pacific Ocean.</title>
        <authorList>
            <person name="Xu L."/>
            <person name="Wu Y.-H."/>
            <person name="Xu X.-W."/>
        </authorList>
    </citation>
    <scope>NUCLEOTIDE SEQUENCE [LARGE SCALE GENOMIC DNA]</scope>
    <source>
        <strain evidence="6 7">DY32-46</strain>
    </source>
</reference>
<evidence type="ECO:0000256" key="5">
    <source>
        <dbReference type="SAM" id="SignalP"/>
    </source>
</evidence>
<dbReference type="Gene3D" id="3.40.190.10">
    <property type="entry name" value="Periplasmic binding protein-like II"/>
    <property type="match status" value="2"/>
</dbReference>
<evidence type="ECO:0000256" key="3">
    <source>
        <dbReference type="ARBA" id="ARBA00022729"/>
    </source>
</evidence>
<evidence type="ECO:0000256" key="4">
    <source>
        <dbReference type="SAM" id="MobiDB-lite"/>
    </source>
</evidence>
<dbReference type="KEGG" id="euz:DVS28_a4903"/>
<organism evidence="6 7">
    <name type="scientific">Euzebya pacifica</name>
    <dbReference type="NCBI Taxonomy" id="1608957"/>
    <lineage>
        <taxon>Bacteria</taxon>
        <taxon>Bacillati</taxon>
        <taxon>Actinomycetota</taxon>
        <taxon>Nitriliruptoria</taxon>
        <taxon>Euzebyales</taxon>
    </lineage>
</organism>
<keyword evidence="3 5" id="KW-0732">Signal</keyword>
<dbReference type="EMBL" id="CP031165">
    <property type="protein sequence ID" value="AXV09560.1"/>
    <property type="molecule type" value="Genomic_DNA"/>
</dbReference>
<dbReference type="PANTHER" id="PTHR43649:SF34">
    <property type="entry name" value="ABC TRANSPORTER PERIPLASMIC-BINDING PROTEIN YCJN-RELATED"/>
    <property type="match status" value="1"/>
</dbReference>
<evidence type="ECO:0000313" key="6">
    <source>
        <dbReference type="EMBL" id="AXV09560.1"/>
    </source>
</evidence>
<feature type="chain" id="PRO_5039364206" evidence="5">
    <location>
        <begin position="28"/>
        <end position="480"/>
    </location>
</feature>
<name>A0A346Y513_9ACTN</name>